<sequence length="165" mass="17269">MDTPTGAHRRIATALVTCVAVLAAVSGFLLDGSLTATVWAAAGGGGTALGAFVVRRRFLATLEETRGKAMELGYADGIGDMVVVGLHTYAAAVFPMTGPGGVSRAERLKRRDLAYQLTATEGLPHRIAERAAAALEAIDDGRDPKQVQGALGDLMSAVHEQRRRV</sequence>
<feature type="transmembrane region" description="Helical" evidence="1">
    <location>
        <begin position="12"/>
        <end position="30"/>
    </location>
</feature>
<evidence type="ECO:0000313" key="2">
    <source>
        <dbReference type="EMBL" id="MFF5900188.1"/>
    </source>
</evidence>
<dbReference type="RefSeq" id="WP_387907989.1">
    <property type="nucleotide sequence ID" value="NZ_JBIBEG010000011.1"/>
</dbReference>
<keyword evidence="3" id="KW-1185">Reference proteome</keyword>
<proteinExistence type="predicted"/>
<evidence type="ECO:0008006" key="4">
    <source>
        <dbReference type="Google" id="ProtNLM"/>
    </source>
</evidence>
<dbReference type="Proteomes" id="UP001602322">
    <property type="component" value="Unassembled WGS sequence"/>
</dbReference>
<dbReference type="EMBL" id="JBIBEG010000011">
    <property type="protein sequence ID" value="MFF5900188.1"/>
    <property type="molecule type" value="Genomic_DNA"/>
</dbReference>
<organism evidence="2 3">
    <name type="scientific">Streptomyces argenteolus</name>
    <dbReference type="NCBI Taxonomy" id="67274"/>
    <lineage>
        <taxon>Bacteria</taxon>
        <taxon>Bacillati</taxon>
        <taxon>Actinomycetota</taxon>
        <taxon>Actinomycetes</taxon>
        <taxon>Kitasatosporales</taxon>
        <taxon>Streptomycetaceae</taxon>
        <taxon>Streptomyces</taxon>
    </lineage>
</organism>
<accession>A0ABW6XEL0</accession>
<comment type="caution">
    <text evidence="2">The sequence shown here is derived from an EMBL/GenBank/DDBJ whole genome shotgun (WGS) entry which is preliminary data.</text>
</comment>
<name>A0ABW6XEL0_9ACTN</name>
<evidence type="ECO:0000313" key="3">
    <source>
        <dbReference type="Proteomes" id="UP001602322"/>
    </source>
</evidence>
<evidence type="ECO:0000256" key="1">
    <source>
        <dbReference type="SAM" id="Phobius"/>
    </source>
</evidence>
<keyword evidence="1" id="KW-0472">Membrane</keyword>
<keyword evidence="1" id="KW-0812">Transmembrane</keyword>
<reference evidence="2 3" key="1">
    <citation type="submission" date="2024-10" db="EMBL/GenBank/DDBJ databases">
        <title>The Natural Products Discovery Center: Release of the First 8490 Sequenced Strains for Exploring Actinobacteria Biosynthetic Diversity.</title>
        <authorList>
            <person name="Kalkreuter E."/>
            <person name="Kautsar S.A."/>
            <person name="Yang D."/>
            <person name="Bader C.D."/>
            <person name="Teijaro C.N."/>
            <person name="Fluegel L."/>
            <person name="Davis C.M."/>
            <person name="Simpson J.R."/>
            <person name="Lauterbach L."/>
            <person name="Steele A.D."/>
            <person name="Gui C."/>
            <person name="Meng S."/>
            <person name="Li G."/>
            <person name="Viehrig K."/>
            <person name="Ye F."/>
            <person name="Su P."/>
            <person name="Kiefer A.F."/>
            <person name="Nichols A."/>
            <person name="Cepeda A.J."/>
            <person name="Yan W."/>
            <person name="Fan B."/>
            <person name="Jiang Y."/>
            <person name="Adhikari A."/>
            <person name="Zheng C.-J."/>
            <person name="Schuster L."/>
            <person name="Cowan T.M."/>
            <person name="Smanski M.J."/>
            <person name="Chevrette M.G."/>
            <person name="De Carvalho L.P.S."/>
            <person name="Shen B."/>
        </authorList>
    </citation>
    <scope>NUCLEOTIDE SEQUENCE [LARGE SCALE GENOMIC DNA]</scope>
    <source>
        <strain evidence="2 3">NPDC012540</strain>
    </source>
</reference>
<protein>
    <recommendedName>
        <fullName evidence="4">Superfamily III holin-X</fullName>
    </recommendedName>
</protein>
<gene>
    <name evidence="2" type="ORF">ACFY8O_30280</name>
</gene>
<keyword evidence="1" id="KW-1133">Transmembrane helix</keyword>
<feature type="transmembrane region" description="Helical" evidence="1">
    <location>
        <begin position="36"/>
        <end position="54"/>
    </location>
</feature>